<dbReference type="AlphaFoldDB" id="A0A835QK54"/>
<dbReference type="PANTHER" id="PTHR46598:SF3">
    <property type="entry name" value="OS07G0495300 PROTEIN"/>
    <property type="match status" value="1"/>
</dbReference>
<evidence type="ECO:0000256" key="2">
    <source>
        <dbReference type="ARBA" id="ARBA00022737"/>
    </source>
</evidence>
<evidence type="ECO:0000259" key="4">
    <source>
        <dbReference type="Pfam" id="PF25245"/>
    </source>
</evidence>
<dbReference type="PROSITE" id="PS51375">
    <property type="entry name" value="PPR"/>
    <property type="match status" value="1"/>
</dbReference>
<evidence type="ECO:0000256" key="3">
    <source>
        <dbReference type="PROSITE-ProRule" id="PRU00708"/>
    </source>
</evidence>
<dbReference type="Pfam" id="PF01535">
    <property type="entry name" value="PPR"/>
    <property type="match status" value="1"/>
</dbReference>
<dbReference type="PANTHER" id="PTHR46598">
    <property type="entry name" value="BNAC05G43320D PROTEIN"/>
    <property type="match status" value="1"/>
</dbReference>
<dbReference type="InterPro" id="IPR011990">
    <property type="entry name" value="TPR-like_helical_dom_sf"/>
</dbReference>
<reference evidence="5 6" key="1">
    <citation type="journal article" date="2020" name="Nat. Food">
        <title>A phased Vanilla planifolia genome enables genetic improvement of flavour and production.</title>
        <authorList>
            <person name="Hasing T."/>
            <person name="Tang H."/>
            <person name="Brym M."/>
            <person name="Khazi F."/>
            <person name="Huang T."/>
            <person name="Chambers A.H."/>
        </authorList>
    </citation>
    <scope>NUCLEOTIDE SEQUENCE [LARGE SCALE GENOMIC DNA]</scope>
    <source>
        <tissue evidence="5">Leaf</tissue>
    </source>
</reference>
<evidence type="ECO:0000313" key="6">
    <source>
        <dbReference type="Proteomes" id="UP000636800"/>
    </source>
</evidence>
<sequence>MRVFYLPCELGRRLSYIEGSSARVACLISFGHIRSWRHICNWHHELVSYQKLHLSSTSTYPSCTQSVLQVDSSSCVSTQRKLENALKNNLIDEAWVVFSSHKSLHCLPNQELVKKMVNLMTSSSSSHFLLRAYKLVLLLLDKRQDLIDHESLIRLALSLARNQKPVAATTILRTLLDKSKLFSLDILSTIFFHLVKSEVGSCLASTMLIEICELSLFQKSVTRNCKQLKLLNQSVTIFNLVLDSCSRYGSFLKAQVIIDLMSQIGVVADINSIIIFSRIYEKIGQRDELVRLKVLVDGCQSMKLMRHYCQLFDSLLSLHFRYNDLDAAAELMLDLYSHSESFQCVGKLTTRSDGLRKPCLLYIGSVNLRSGHCIMVEPERLGNVLTVDLQVLSGLVHFSNGKLVPSVKALAKIINGFVKERNFVKLSNLLFNIDKKIGVKEGRLSSAVFDSWIQLGWLDTAHDVLDVFATVEIPVEAGLYKLLLKAYSQGNRLEESIVLLKQMRKMGLFVNLSDEEAIVSCLSEEFTVKSFDIKSDTLEVHNSCFAQHMYKEMREEDSASPLLYELNSTVLFFCKANMMEDAMRTVKRMEQRNVQPTVQTFSCLLSGYSSLKMYRQITILWGDVKRRMEDGALVASQDFLELFMMNFIRGGYFERAMELANYMTRHHIYADKWKYKKEFLKFHKDLYRNLKAAQARTDVQRKRFEHVQAFKKWVKIARR</sequence>
<dbReference type="EMBL" id="JADCNL010000007">
    <property type="protein sequence ID" value="KAG0473023.1"/>
    <property type="molecule type" value="Genomic_DNA"/>
</dbReference>
<dbReference type="Gene3D" id="1.25.40.10">
    <property type="entry name" value="Tetratricopeptide repeat domain"/>
    <property type="match status" value="2"/>
</dbReference>
<evidence type="ECO:0000313" key="5">
    <source>
        <dbReference type="EMBL" id="KAG0473023.1"/>
    </source>
</evidence>
<organism evidence="5 6">
    <name type="scientific">Vanilla planifolia</name>
    <name type="common">Vanilla</name>
    <dbReference type="NCBI Taxonomy" id="51239"/>
    <lineage>
        <taxon>Eukaryota</taxon>
        <taxon>Viridiplantae</taxon>
        <taxon>Streptophyta</taxon>
        <taxon>Embryophyta</taxon>
        <taxon>Tracheophyta</taxon>
        <taxon>Spermatophyta</taxon>
        <taxon>Magnoliopsida</taxon>
        <taxon>Liliopsida</taxon>
        <taxon>Asparagales</taxon>
        <taxon>Orchidaceae</taxon>
        <taxon>Vanilloideae</taxon>
        <taxon>Vanilleae</taxon>
        <taxon>Vanilla</taxon>
    </lineage>
</organism>
<comment type="caution">
    <text evidence="5">The sequence shown here is derived from an EMBL/GenBank/DDBJ whole genome shotgun (WGS) entry which is preliminary data.</text>
</comment>
<feature type="domain" description="At1g68980-like TPR repeats" evidence="4">
    <location>
        <begin position="76"/>
        <end position="197"/>
    </location>
</feature>
<dbReference type="Pfam" id="PF25245">
    <property type="entry name" value="TPR_At1g68980"/>
    <property type="match status" value="1"/>
</dbReference>
<evidence type="ECO:0000256" key="1">
    <source>
        <dbReference type="ARBA" id="ARBA00007626"/>
    </source>
</evidence>
<keyword evidence="2" id="KW-0677">Repeat</keyword>
<dbReference type="InterPro" id="IPR002885">
    <property type="entry name" value="PPR_rpt"/>
</dbReference>
<gene>
    <name evidence="5" type="ORF">HPP92_014880</name>
</gene>
<dbReference type="InterPro" id="IPR057440">
    <property type="entry name" value="At1g68980-like_TPR"/>
</dbReference>
<protein>
    <recommendedName>
        <fullName evidence="4">At1g68980-like TPR repeats domain-containing protein</fullName>
    </recommendedName>
</protein>
<feature type="repeat" description="PPR" evidence="3">
    <location>
        <begin position="476"/>
        <end position="510"/>
    </location>
</feature>
<name>A0A835QK54_VANPL</name>
<accession>A0A835QK54</accession>
<dbReference type="Proteomes" id="UP000636800">
    <property type="component" value="Chromosome 7"/>
</dbReference>
<comment type="similarity">
    <text evidence="1">Belongs to the PPR family. P subfamily.</text>
</comment>
<dbReference type="Pfam" id="PF13041">
    <property type="entry name" value="PPR_2"/>
    <property type="match status" value="1"/>
</dbReference>
<proteinExistence type="inferred from homology"/>
<keyword evidence="6" id="KW-1185">Reference proteome</keyword>
<dbReference type="OrthoDB" id="761598at2759"/>